<gene>
    <name evidence="1" type="ORF">NUZ5A_50010</name>
</gene>
<evidence type="ECO:0008006" key="3">
    <source>
        <dbReference type="Google" id="ProtNLM"/>
    </source>
</evidence>
<organism evidence="1 2">
    <name type="scientific">Candidatus Nitrosotenuis uzonensis</name>
    <dbReference type="NCBI Taxonomy" id="1407055"/>
    <lineage>
        <taxon>Archaea</taxon>
        <taxon>Nitrososphaerota</taxon>
        <taxon>Candidatus Nitrosotenuis</taxon>
    </lineage>
</organism>
<sequence>MNKKILIAIGIVVAVVVGIAASLPISPVPPQPIQQNEKLGIVVNTPTKEVTIEQLDKAYSDAASTGAGRSNLYLFWNHIEPQQGQYNWKDTDILMSMNKKNNMKVTLFFSLVNGRLIGPYPQWMGTPGFGTGLEQLTVTTLDSILSRYDIIDSVIIGGELDAYFKDSEGSVTLYKKFYDNVYSKLKQKHPDVKFGNAFSLNGMINRDLGQYVTELADSGDFVAFTYLPVDRLNDIAKTPQDARSDLQKMLELVPDKKIAVFEISWSTSDYVNGNEQDQVEFIKVAYDFYRQNESKIEFFTWYRQYDRPEGSCIIDQQFTTSSVSIGGDQFVRERLGSYTCAAGLVKTDDSPKPGLSEITRQIRAS</sequence>
<dbReference type="AlphaFoldDB" id="A0A812EV45"/>
<dbReference type="EMBL" id="CAJNAQ010000005">
    <property type="protein sequence ID" value="CAE6492281.1"/>
    <property type="molecule type" value="Genomic_DNA"/>
</dbReference>
<accession>A0A812EV45</accession>
<reference evidence="1" key="1">
    <citation type="submission" date="2021-02" db="EMBL/GenBank/DDBJ databases">
        <authorList>
            <person name="Han P."/>
        </authorList>
    </citation>
    <scope>NUCLEOTIDE SEQUENCE</scope>
    <source>
        <strain evidence="1">Candidatus Nitrosotenuis uzonensis 5A</strain>
    </source>
</reference>
<proteinExistence type="predicted"/>
<protein>
    <recommendedName>
        <fullName evidence="3">GH26 domain-containing protein</fullName>
    </recommendedName>
</protein>
<dbReference type="SUPFAM" id="SSF51445">
    <property type="entry name" value="(Trans)glycosidases"/>
    <property type="match status" value="1"/>
</dbReference>
<name>A0A812EV45_9ARCH</name>
<comment type="caution">
    <text evidence="1">The sequence shown here is derived from an EMBL/GenBank/DDBJ whole genome shotgun (WGS) entry which is preliminary data.</text>
</comment>
<evidence type="ECO:0000313" key="1">
    <source>
        <dbReference type="EMBL" id="CAE6492281.1"/>
    </source>
</evidence>
<dbReference type="RefSeq" id="WP_205098768.1">
    <property type="nucleotide sequence ID" value="NZ_CAJNAQ010000005.1"/>
</dbReference>
<dbReference type="InterPro" id="IPR017853">
    <property type="entry name" value="GH"/>
</dbReference>
<dbReference type="Proteomes" id="UP000655759">
    <property type="component" value="Unassembled WGS sequence"/>
</dbReference>
<evidence type="ECO:0000313" key="2">
    <source>
        <dbReference type="Proteomes" id="UP000655759"/>
    </source>
</evidence>
<dbReference type="Gene3D" id="3.20.20.80">
    <property type="entry name" value="Glycosidases"/>
    <property type="match status" value="1"/>
</dbReference>